<gene>
    <name evidence="3" type="ORF">E2C06_33395</name>
</gene>
<dbReference type="GO" id="GO:0003677">
    <property type="term" value="F:DNA binding"/>
    <property type="evidence" value="ECO:0007669"/>
    <property type="project" value="InterPro"/>
</dbReference>
<dbReference type="OrthoDB" id="9800103at2"/>
<sequence>MTSRKLKVKQAVTAEAPPGAQGAVVGYARTSTVRHETGLEAQQWELAAAGCGKVFTEQASFIGKRDQLAAALNYLREGDVLVVTKPDRLARSIADLLDIVTTLASKGIALRILSMSLDTNTPAGKLMATTLGAMVEFERALMLERQREGIARAKGKGRYKGRKPTARAKSADVLRLREAGMTPTAIAAKLGMSRASVYRIMVGSGVSGPDSATFMLPLVDADSLRLYAKQAGAASGASRRKKAADYAAELALIIAELDPDGSMTLGQLAEALTARKVLTMRGGPWSAVQVHRLKTRIEGTT</sequence>
<comment type="caution">
    <text evidence="3">The sequence shown here is derived from an EMBL/GenBank/DDBJ whole genome shotgun (WGS) entry which is preliminary data.</text>
</comment>
<dbReference type="Gene3D" id="3.40.50.1390">
    <property type="entry name" value="Resolvase, N-terminal catalytic domain"/>
    <property type="match status" value="1"/>
</dbReference>
<dbReference type="InterPro" id="IPR036162">
    <property type="entry name" value="Resolvase-like_N_sf"/>
</dbReference>
<dbReference type="InterPro" id="IPR050639">
    <property type="entry name" value="SSR_resolvase"/>
</dbReference>
<dbReference type="GO" id="GO:0000150">
    <property type="term" value="F:DNA strand exchange activity"/>
    <property type="evidence" value="ECO:0007669"/>
    <property type="project" value="InterPro"/>
</dbReference>
<dbReference type="PANTHER" id="PTHR30461">
    <property type="entry name" value="DNA-INVERTASE FROM LAMBDOID PROPHAGE"/>
    <property type="match status" value="1"/>
</dbReference>
<reference evidence="3 4" key="1">
    <citation type="journal article" date="2016" name="J. Microbiol.">
        <title>Dankookia rubra gen. nov., sp. nov., an alphaproteobacterium isolated from sediment of a shallow stream.</title>
        <authorList>
            <person name="Kim W.H."/>
            <person name="Kim D.H."/>
            <person name="Kang K."/>
            <person name="Ahn T.Y."/>
        </authorList>
    </citation>
    <scope>NUCLEOTIDE SEQUENCE [LARGE SCALE GENOMIC DNA]</scope>
    <source>
        <strain evidence="3 4">JCM30602</strain>
    </source>
</reference>
<dbReference type="Gene3D" id="1.10.10.60">
    <property type="entry name" value="Homeodomain-like"/>
    <property type="match status" value="1"/>
</dbReference>
<dbReference type="CDD" id="cd03768">
    <property type="entry name" value="SR_ResInv"/>
    <property type="match status" value="1"/>
</dbReference>
<dbReference type="Pfam" id="PF00239">
    <property type="entry name" value="Resolvase"/>
    <property type="match status" value="1"/>
</dbReference>
<dbReference type="PANTHER" id="PTHR30461:SF26">
    <property type="entry name" value="RESOLVASE HOMOLOG YNEB"/>
    <property type="match status" value="1"/>
</dbReference>
<dbReference type="SMART" id="SM00857">
    <property type="entry name" value="Resolvase"/>
    <property type="match status" value="1"/>
</dbReference>
<dbReference type="InterPro" id="IPR006119">
    <property type="entry name" value="Resolv_N"/>
</dbReference>
<evidence type="ECO:0000256" key="1">
    <source>
        <dbReference type="ARBA" id="ARBA00009913"/>
    </source>
</evidence>
<dbReference type="Pfam" id="PF02796">
    <property type="entry name" value="HTH_7"/>
    <property type="match status" value="1"/>
</dbReference>
<comment type="similarity">
    <text evidence="1">Belongs to the site-specific recombinase resolvase family.</text>
</comment>
<evidence type="ECO:0000259" key="2">
    <source>
        <dbReference type="PROSITE" id="PS51736"/>
    </source>
</evidence>
<dbReference type="SUPFAM" id="SSF53041">
    <property type="entry name" value="Resolvase-like"/>
    <property type="match status" value="1"/>
</dbReference>
<evidence type="ECO:0000313" key="4">
    <source>
        <dbReference type="Proteomes" id="UP000295096"/>
    </source>
</evidence>
<keyword evidence="4" id="KW-1185">Reference proteome</keyword>
<dbReference type="AlphaFoldDB" id="A0A4R5Q5W7"/>
<dbReference type="InterPro" id="IPR006120">
    <property type="entry name" value="Resolvase_HTH_dom"/>
</dbReference>
<proteinExistence type="inferred from homology"/>
<organism evidence="3 4">
    <name type="scientific">Dankookia rubra</name>
    <dbReference type="NCBI Taxonomy" id="1442381"/>
    <lineage>
        <taxon>Bacteria</taxon>
        <taxon>Pseudomonadati</taxon>
        <taxon>Pseudomonadota</taxon>
        <taxon>Alphaproteobacteria</taxon>
        <taxon>Acetobacterales</taxon>
        <taxon>Roseomonadaceae</taxon>
        <taxon>Dankookia</taxon>
    </lineage>
</organism>
<dbReference type="EMBL" id="SMSJ01000135">
    <property type="protein sequence ID" value="TDH58282.1"/>
    <property type="molecule type" value="Genomic_DNA"/>
</dbReference>
<name>A0A4R5Q5W7_9PROT</name>
<evidence type="ECO:0000313" key="3">
    <source>
        <dbReference type="EMBL" id="TDH58282.1"/>
    </source>
</evidence>
<protein>
    <submittedName>
        <fullName evidence="3">Recombinase family protein</fullName>
    </submittedName>
</protein>
<feature type="domain" description="Resolvase/invertase-type recombinase catalytic" evidence="2">
    <location>
        <begin position="23"/>
        <end position="157"/>
    </location>
</feature>
<dbReference type="PROSITE" id="PS51736">
    <property type="entry name" value="RECOMBINASES_3"/>
    <property type="match status" value="1"/>
</dbReference>
<accession>A0A4R5Q5W7</accession>
<dbReference type="RefSeq" id="WP_133292882.1">
    <property type="nucleotide sequence ID" value="NZ_SMSJ01000135.1"/>
</dbReference>
<dbReference type="Proteomes" id="UP000295096">
    <property type="component" value="Unassembled WGS sequence"/>
</dbReference>